<feature type="region of interest" description="Disordered" evidence="1">
    <location>
        <begin position="390"/>
        <end position="451"/>
    </location>
</feature>
<evidence type="ECO:0000256" key="1">
    <source>
        <dbReference type="SAM" id="MobiDB-lite"/>
    </source>
</evidence>
<dbReference type="InterPro" id="IPR015943">
    <property type="entry name" value="WD40/YVTN_repeat-like_dom_sf"/>
</dbReference>
<dbReference type="InterPro" id="IPR001680">
    <property type="entry name" value="WD40_rpt"/>
</dbReference>
<feature type="compositionally biased region" description="Acidic residues" evidence="1">
    <location>
        <begin position="405"/>
        <end position="422"/>
    </location>
</feature>
<dbReference type="SMART" id="SM00320">
    <property type="entry name" value="WD40"/>
    <property type="match status" value="4"/>
</dbReference>
<dbReference type="PANTHER" id="PTHR16038:SF4">
    <property type="entry name" value="WD REPEAT-CONTAINING PROTEIN 74"/>
    <property type="match status" value="1"/>
</dbReference>
<dbReference type="InterPro" id="IPR036322">
    <property type="entry name" value="WD40_repeat_dom_sf"/>
</dbReference>
<dbReference type="OrthoDB" id="18388at2759"/>
<protein>
    <submittedName>
        <fullName evidence="2">WD repeat-containing protein 74</fullName>
    </submittedName>
</protein>
<sequence length="451" mass="49455">MPFPPVVYFSEVGIIKGFNLQNKCPVSISHIEHQRLSAICWHSPESILVGTRSGVVFKQDLDDGECCRVVEDVGDSTGVTSLLTADNMLCVVYNGGDVRIYDPKKFCRLSELQASGNVSAARLEKNFLAVGGKNTNLTLWDLEKPECPVFRAKNVRPTTLELQVPVWVSDICFVPNHSGQILLTASRYGELALYDTRCGQRRPVSRHAWRMSRKYGKVKVGTCSHSAILPDFYCTRPITRALAFGEAPGVGIRVVAGNTIGDLCFLDMRLPTQATGYASTEGEGGDVNITPNHFKSRGARAPEAPVAVRTLLGASGSITGLVAGGAECANFPLAHPCATINSQPILIASSLDRYLRIYNRDTGRRLAKLYAKIPINSFLVSDSADFTHIDRLSGNPEESGKNTDSENENESNDSTADQEFEELWNQMESVDEVPSNSSPKRKKPKRKRKNC</sequence>
<comment type="caution">
    <text evidence="2">The sequence shown here is derived from an EMBL/GenBank/DDBJ whole genome shotgun (WGS) entry which is preliminary data.</text>
</comment>
<dbReference type="GO" id="GO:0030687">
    <property type="term" value="C:preribosome, large subunit precursor"/>
    <property type="evidence" value="ECO:0007669"/>
    <property type="project" value="TreeGrafter"/>
</dbReference>
<proteinExistence type="predicted"/>
<dbReference type="EMBL" id="JTDE01002327">
    <property type="protein sequence ID" value="KAF7257522.1"/>
    <property type="molecule type" value="Genomic_DNA"/>
</dbReference>
<dbReference type="Proteomes" id="UP000822476">
    <property type="component" value="Unassembled WGS sequence"/>
</dbReference>
<dbReference type="PANTHER" id="PTHR16038">
    <property type="entry name" value="NOP SEVEN ASSOCIATED PROTEIN 1"/>
    <property type="match status" value="1"/>
</dbReference>
<reference evidence="2" key="1">
    <citation type="submission" date="2019-07" db="EMBL/GenBank/DDBJ databases">
        <title>Annotation for the trematode Paragonimus miyazaki's.</title>
        <authorList>
            <person name="Choi Y.-J."/>
        </authorList>
    </citation>
    <scope>NUCLEOTIDE SEQUENCE</scope>
    <source>
        <strain evidence="2">Japan</strain>
    </source>
</reference>
<accession>A0A8S9YS04</accession>
<name>A0A8S9YS04_9TREM</name>
<gene>
    <name evidence="2" type="ORF">EG68_04840</name>
</gene>
<dbReference type="SUPFAM" id="SSF50978">
    <property type="entry name" value="WD40 repeat-like"/>
    <property type="match status" value="1"/>
</dbReference>
<dbReference type="Gene3D" id="2.130.10.10">
    <property type="entry name" value="YVTN repeat-like/Quinoprotein amine dehydrogenase"/>
    <property type="match status" value="1"/>
</dbReference>
<keyword evidence="3" id="KW-1185">Reference proteome</keyword>
<dbReference type="InterPro" id="IPR037379">
    <property type="entry name" value="WDR74/Nsa1"/>
</dbReference>
<dbReference type="AlphaFoldDB" id="A0A8S9YS04"/>
<feature type="compositionally biased region" description="Basic residues" evidence="1">
    <location>
        <begin position="439"/>
        <end position="451"/>
    </location>
</feature>
<dbReference type="GO" id="GO:0005730">
    <property type="term" value="C:nucleolus"/>
    <property type="evidence" value="ECO:0007669"/>
    <property type="project" value="InterPro"/>
</dbReference>
<organism evidence="2 3">
    <name type="scientific">Paragonimus skrjabini miyazakii</name>
    <dbReference type="NCBI Taxonomy" id="59628"/>
    <lineage>
        <taxon>Eukaryota</taxon>
        <taxon>Metazoa</taxon>
        <taxon>Spiralia</taxon>
        <taxon>Lophotrochozoa</taxon>
        <taxon>Platyhelminthes</taxon>
        <taxon>Trematoda</taxon>
        <taxon>Digenea</taxon>
        <taxon>Plagiorchiida</taxon>
        <taxon>Troglotremata</taxon>
        <taxon>Troglotrematidae</taxon>
        <taxon>Paragonimus</taxon>
    </lineage>
</organism>
<dbReference type="GO" id="GO:0042273">
    <property type="term" value="P:ribosomal large subunit biogenesis"/>
    <property type="evidence" value="ECO:0007669"/>
    <property type="project" value="InterPro"/>
</dbReference>
<evidence type="ECO:0000313" key="3">
    <source>
        <dbReference type="Proteomes" id="UP000822476"/>
    </source>
</evidence>
<evidence type="ECO:0000313" key="2">
    <source>
        <dbReference type="EMBL" id="KAF7257522.1"/>
    </source>
</evidence>